<name>H2XPP4_CIOIN</name>
<evidence type="ECO:0000313" key="2">
    <source>
        <dbReference type="Proteomes" id="UP000008144"/>
    </source>
</evidence>
<reference evidence="2" key="1">
    <citation type="journal article" date="2002" name="Science">
        <title>The draft genome of Ciona intestinalis: insights into chordate and vertebrate origins.</title>
        <authorList>
            <person name="Dehal P."/>
            <person name="Satou Y."/>
            <person name="Campbell R.K."/>
            <person name="Chapman J."/>
            <person name="Degnan B."/>
            <person name="De Tomaso A."/>
            <person name="Davidson B."/>
            <person name="Di Gregorio A."/>
            <person name="Gelpke M."/>
            <person name="Goodstein D.M."/>
            <person name="Harafuji N."/>
            <person name="Hastings K.E."/>
            <person name="Ho I."/>
            <person name="Hotta K."/>
            <person name="Huang W."/>
            <person name="Kawashima T."/>
            <person name="Lemaire P."/>
            <person name="Martinez D."/>
            <person name="Meinertzhagen I.A."/>
            <person name="Necula S."/>
            <person name="Nonaka M."/>
            <person name="Putnam N."/>
            <person name="Rash S."/>
            <person name="Saiga H."/>
            <person name="Satake M."/>
            <person name="Terry A."/>
            <person name="Yamada L."/>
            <person name="Wang H.G."/>
            <person name="Awazu S."/>
            <person name="Azumi K."/>
            <person name="Boore J."/>
            <person name="Branno M."/>
            <person name="Chin-Bow S."/>
            <person name="DeSantis R."/>
            <person name="Doyle S."/>
            <person name="Francino P."/>
            <person name="Keys D.N."/>
            <person name="Haga S."/>
            <person name="Hayashi H."/>
            <person name="Hino K."/>
            <person name="Imai K.S."/>
            <person name="Inaba K."/>
            <person name="Kano S."/>
            <person name="Kobayashi K."/>
            <person name="Kobayashi M."/>
            <person name="Lee B.I."/>
            <person name="Makabe K.W."/>
            <person name="Manohar C."/>
            <person name="Matassi G."/>
            <person name="Medina M."/>
            <person name="Mochizuki Y."/>
            <person name="Mount S."/>
            <person name="Morishita T."/>
            <person name="Miura S."/>
            <person name="Nakayama A."/>
            <person name="Nishizaka S."/>
            <person name="Nomoto H."/>
            <person name="Ohta F."/>
            <person name="Oishi K."/>
            <person name="Rigoutsos I."/>
            <person name="Sano M."/>
            <person name="Sasaki A."/>
            <person name="Sasakura Y."/>
            <person name="Shoguchi E."/>
            <person name="Shin-i T."/>
            <person name="Spagnuolo A."/>
            <person name="Stainier D."/>
            <person name="Suzuki M.M."/>
            <person name="Tassy O."/>
            <person name="Takatori N."/>
            <person name="Tokuoka M."/>
            <person name="Yagi K."/>
            <person name="Yoshizaki F."/>
            <person name="Wada S."/>
            <person name="Zhang C."/>
            <person name="Hyatt P.D."/>
            <person name="Larimer F."/>
            <person name="Detter C."/>
            <person name="Doggett N."/>
            <person name="Glavina T."/>
            <person name="Hawkins T."/>
            <person name="Richardson P."/>
            <person name="Lucas S."/>
            <person name="Kohara Y."/>
            <person name="Levine M."/>
            <person name="Satoh N."/>
            <person name="Rokhsar D.S."/>
        </authorList>
    </citation>
    <scope>NUCLEOTIDE SEQUENCE [LARGE SCALE GENOMIC DNA]</scope>
</reference>
<accession>H2XPP4</accession>
<keyword evidence="2" id="KW-1185">Reference proteome</keyword>
<organism evidence="1 2">
    <name type="scientific">Ciona intestinalis</name>
    <name type="common">Transparent sea squirt</name>
    <name type="synonym">Ascidia intestinalis</name>
    <dbReference type="NCBI Taxonomy" id="7719"/>
    <lineage>
        <taxon>Eukaryota</taxon>
        <taxon>Metazoa</taxon>
        <taxon>Chordata</taxon>
        <taxon>Tunicata</taxon>
        <taxon>Ascidiacea</taxon>
        <taxon>Phlebobranchia</taxon>
        <taxon>Cionidae</taxon>
        <taxon>Ciona</taxon>
    </lineage>
</organism>
<dbReference type="HOGENOM" id="CLU_2775185_0_0_1"/>
<protein>
    <submittedName>
        <fullName evidence="1">Uncharacterized protein</fullName>
    </submittedName>
</protein>
<sequence length="69" mass="7483">MIETSSSASDGMSLSSDFLEDLIRPSSYFSDGGSETFLVQYRTNTSSTFSVQPLHKIPVRNMAAIGGEM</sequence>
<reference evidence="1" key="2">
    <citation type="submission" date="2025-08" db="UniProtKB">
        <authorList>
            <consortium name="Ensembl"/>
        </authorList>
    </citation>
    <scope>IDENTIFICATION</scope>
</reference>
<dbReference type="Ensembl" id="ENSCINT00000032262.1">
    <property type="protein sequence ID" value="ENSCINP00000031628.1"/>
    <property type="gene ID" value="ENSCING00000023966.1"/>
</dbReference>
<evidence type="ECO:0000313" key="1">
    <source>
        <dbReference type="Ensembl" id="ENSCINP00000031628.1"/>
    </source>
</evidence>
<dbReference type="InParanoid" id="H2XPP4"/>
<dbReference type="Proteomes" id="UP000008144">
    <property type="component" value="Unassembled WGS sequence"/>
</dbReference>
<proteinExistence type="predicted"/>
<dbReference type="AlphaFoldDB" id="H2XPP4"/>
<reference evidence="1" key="3">
    <citation type="submission" date="2025-09" db="UniProtKB">
        <authorList>
            <consortium name="Ensembl"/>
        </authorList>
    </citation>
    <scope>IDENTIFICATION</scope>
</reference>